<dbReference type="Proteomes" id="UP000176631">
    <property type="component" value="Unassembled WGS sequence"/>
</dbReference>
<comment type="caution">
    <text evidence="2">The sequence shown here is derived from an EMBL/GenBank/DDBJ whole genome shotgun (WGS) entry which is preliminary data.</text>
</comment>
<reference evidence="2 3" key="1">
    <citation type="journal article" date="2016" name="Nat. Commun.">
        <title>Thousands of microbial genomes shed light on interconnected biogeochemical processes in an aquifer system.</title>
        <authorList>
            <person name="Anantharaman K."/>
            <person name="Brown C.T."/>
            <person name="Hug L.A."/>
            <person name="Sharon I."/>
            <person name="Castelle C.J."/>
            <person name="Probst A.J."/>
            <person name="Thomas B.C."/>
            <person name="Singh A."/>
            <person name="Wilkins M.J."/>
            <person name="Karaoz U."/>
            <person name="Brodie E.L."/>
            <person name="Williams K.H."/>
            <person name="Hubbard S.S."/>
            <person name="Banfield J.F."/>
        </authorList>
    </citation>
    <scope>NUCLEOTIDE SEQUENCE [LARGE SCALE GENOMIC DNA]</scope>
</reference>
<feature type="transmembrane region" description="Helical" evidence="1">
    <location>
        <begin position="57"/>
        <end position="74"/>
    </location>
</feature>
<organism evidence="2 3">
    <name type="scientific">Candidatus Woykebacteria bacterium RBG_13_40_15</name>
    <dbReference type="NCBI Taxonomy" id="1802593"/>
    <lineage>
        <taxon>Bacteria</taxon>
        <taxon>Candidatus Woykeibacteriota</taxon>
    </lineage>
</organism>
<feature type="transmembrane region" description="Helical" evidence="1">
    <location>
        <begin position="80"/>
        <end position="97"/>
    </location>
</feature>
<dbReference type="EMBL" id="MHCP01000015">
    <property type="protein sequence ID" value="OGY24055.1"/>
    <property type="molecule type" value="Genomic_DNA"/>
</dbReference>
<gene>
    <name evidence="2" type="ORF">A2172_00715</name>
</gene>
<dbReference type="AlphaFoldDB" id="A0A1G1W8R3"/>
<sequence>MPDREKTLGKLKSELASLQGKISELENGSQSDKRKTVKTLFRWQSFSRTYTRRSAKWYIYTFLLLATIILILLFVREFFIIIPVLALVFVAYSLATVPPEIVNNSITSQGINNGNYSYIWQELDDFWFTEKNGFTILHIDTFLNWPRRLFILVNKDDKEKIQQMLARYIPYREIPKTTWIDTFGEVLLNGLHKLTS</sequence>
<keyword evidence="1" id="KW-1133">Transmembrane helix</keyword>
<evidence type="ECO:0000313" key="3">
    <source>
        <dbReference type="Proteomes" id="UP000176631"/>
    </source>
</evidence>
<accession>A0A1G1W8R3</accession>
<name>A0A1G1W8R3_9BACT</name>
<evidence type="ECO:0000313" key="2">
    <source>
        <dbReference type="EMBL" id="OGY24055.1"/>
    </source>
</evidence>
<keyword evidence="1" id="KW-0812">Transmembrane</keyword>
<keyword evidence="1" id="KW-0472">Membrane</keyword>
<evidence type="ECO:0000256" key="1">
    <source>
        <dbReference type="SAM" id="Phobius"/>
    </source>
</evidence>
<proteinExistence type="predicted"/>
<protein>
    <submittedName>
        <fullName evidence="2">Uncharacterized protein</fullName>
    </submittedName>
</protein>
<dbReference type="STRING" id="1802593.A2172_00715"/>